<dbReference type="GO" id="GO:0055085">
    <property type="term" value="P:transmembrane transport"/>
    <property type="evidence" value="ECO:0007669"/>
    <property type="project" value="InterPro"/>
</dbReference>
<dbReference type="Gene3D" id="2.60.40.1120">
    <property type="entry name" value="Carboxypeptidase-like, regulatory domain"/>
    <property type="match status" value="1"/>
</dbReference>
<dbReference type="SUPFAM" id="SSF49464">
    <property type="entry name" value="Carboxypeptidase regulatory domain-like"/>
    <property type="match status" value="1"/>
</dbReference>
<keyword evidence="3" id="KW-0645">Protease</keyword>
<gene>
    <name evidence="3" type="ORF">JR347_10090</name>
</gene>
<evidence type="ECO:0000313" key="3">
    <source>
        <dbReference type="EMBL" id="QSE95970.1"/>
    </source>
</evidence>
<keyword evidence="3" id="KW-0378">Hydrolase</keyword>
<protein>
    <submittedName>
        <fullName evidence="3">Carboxypeptidase-like regulatory domain-containing protein</fullName>
    </submittedName>
</protein>
<feature type="signal peptide" evidence="1">
    <location>
        <begin position="1"/>
        <end position="19"/>
    </location>
</feature>
<dbReference type="Proteomes" id="UP000662783">
    <property type="component" value="Chromosome"/>
</dbReference>
<accession>A0A974WE01</accession>
<sequence>MRIILFIFFAFTLSTSAFTQNKIHGRVLDKETGEAIKNVNIVIAGTTNGTITNSNGEFHLDLKENKAQLVLSHLTYQKLNIVLNSKKKVQNIELNKATYQMEVIDIGLSSYSGPSEFKTQKEDTFNKNLNDKIDSYTSKEINIIEDFAEFPEGLENLKAFFGINFRYPKSIITQSAAGVIYIVIKIDENGLVKQDQIIVNGDGDKNEIKNEVERLLSIMPRWYPAFQRGVAVPIKVLIPLKYSVI</sequence>
<dbReference type="Pfam" id="PF03544">
    <property type="entry name" value="TonB_C"/>
    <property type="match status" value="1"/>
</dbReference>
<dbReference type="InterPro" id="IPR008969">
    <property type="entry name" value="CarboxyPept-like_regulatory"/>
</dbReference>
<dbReference type="SUPFAM" id="SSF74653">
    <property type="entry name" value="TolA/TonB C-terminal domain"/>
    <property type="match status" value="1"/>
</dbReference>
<evidence type="ECO:0000256" key="1">
    <source>
        <dbReference type="SAM" id="SignalP"/>
    </source>
</evidence>
<proteinExistence type="predicted"/>
<evidence type="ECO:0000259" key="2">
    <source>
        <dbReference type="Pfam" id="PF03544"/>
    </source>
</evidence>
<organism evidence="3 4">
    <name type="scientific">Fulvivirga lutea</name>
    <dbReference type="NCBI Taxonomy" id="2810512"/>
    <lineage>
        <taxon>Bacteria</taxon>
        <taxon>Pseudomonadati</taxon>
        <taxon>Bacteroidota</taxon>
        <taxon>Cytophagia</taxon>
        <taxon>Cytophagales</taxon>
        <taxon>Fulvivirgaceae</taxon>
        <taxon>Fulvivirga</taxon>
    </lineage>
</organism>
<feature type="domain" description="TonB C-terminal" evidence="2">
    <location>
        <begin position="165"/>
        <end position="243"/>
    </location>
</feature>
<dbReference type="EMBL" id="CP070608">
    <property type="protein sequence ID" value="QSE95970.1"/>
    <property type="molecule type" value="Genomic_DNA"/>
</dbReference>
<dbReference type="Gene3D" id="3.30.1150.10">
    <property type="match status" value="1"/>
</dbReference>
<keyword evidence="3" id="KW-0121">Carboxypeptidase</keyword>
<evidence type="ECO:0000313" key="4">
    <source>
        <dbReference type="Proteomes" id="UP000662783"/>
    </source>
</evidence>
<dbReference type="InterPro" id="IPR037682">
    <property type="entry name" value="TonB_C"/>
</dbReference>
<feature type="chain" id="PRO_5036827240" evidence="1">
    <location>
        <begin position="20"/>
        <end position="245"/>
    </location>
</feature>
<keyword evidence="1" id="KW-0732">Signal</keyword>
<keyword evidence="4" id="KW-1185">Reference proteome</keyword>
<dbReference type="Pfam" id="PF13715">
    <property type="entry name" value="CarbopepD_reg_2"/>
    <property type="match status" value="1"/>
</dbReference>
<dbReference type="RefSeq" id="WP_205720483.1">
    <property type="nucleotide sequence ID" value="NZ_CP070608.1"/>
</dbReference>
<dbReference type="AlphaFoldDB" id="A0A974WE01"/>
<dbReference type="KEGG" id="fuv:JR347_10090"/>
<dbReference type="GO" id="GO:0004180">
    <property type="term" value="F:carboxypeptidase activity"/>
    <property type="evidence" value="ECO:0007669"/>
    <property type="project" value="UniProtKB-KW"/>
</dbReference>
<name>A0A974WE01_9BACT</name>
<reference evidence="3" key="1">
    <citation type="submission" date="2021-02" db="EMBL/GenBank/DDBJ databases">
        <title>Fulvivirga sp. S481 isolated from sea water.</title>
        <authorList>
            <person name="Bae S.S."/>
            <person name="Baek K."/>
        </authorList>
    </citation>
    <scope>NUCLEOTIDE SEQUENCE</scope>
    <source>
        <strain evidence="3">S481</strain>
    </source>
</reference>